<dbReference type="Gene3D" id="2.160.20.10">
    <property type="entry name" value="Single-stranded right-handed beta-helix, Pectin lyase-like"/>
    <property type="match status" value="1"/>
</dbReference>
<keyword evidence="8 12" id="KW-0378">Hydrolase</keyword>
<evidence type="ECO:0000256" key="7">
    <source>
        <dbReference type="ARBA" id="ARBA00022525"/>
    </source>
</evidence>
<comment type="similarity">
    <text evidence="4">In the C-terminal section; belongs to the pectinesterase family.</text>
</comment>
<dbReference type="Pfam" id="PF04043">
    <property type="entry name" value="PMEI"/>
    <property type="match status" value="1"/>
</dbReference>
<dbReference type="GO" id="GO:0030599">
    <property type="term" value="F:pectinesterase activity"/>
    <property type="evidence" value="ECO:0007669"/>
    <property type="project" value="UniProtKB-UniRule"/>
</dbReference>
<proteinExistence type="inferred from homology"/>
<comment type="similarity">
    <text evidence="3">In the N-terminal section; belongs to the PMEI family.</text>
</comment>
<comment type="subcellular location">
    <subcellularLocation>
        <location evidence="1">Secreted</location>
        <location evidence="1">Cell wall</location>
    </subcellularLocation>
</comment>
<dbReference type="AlphaFoldDB" id="A0A6J5XVN4"/>
<accession>A0A6J5XVN4</accession>
<keyword evidence="6" id="KW-0134">Cell wall</keyword>
<dbReference type="EC" id="3.1.1.11" evidence="5 12"/>
<dbReference type="InterPro" id="IPR006501">
    <property type="entry name" value="Pectinesterase_inhib_dom"/>
</dbReference>
<keyword evidence="12" id="KW-0732">Signal</keyword>
<evidence type="ECO:0000256" key="12">
    <source>
        <dbReference type="RuleBase" id="RU000589"/>
    </source>
</evidence>
<dbReference type="InterPro" id="IPR035513">
    <property type="entry name" value="Invertase/methylesterase_inhib"/>
</dbReference>
<evidence type="ECO:0000256" key="1">
    <source>
        <dbReference type="ARBA" id="ARBA00004191"/>
    </source>
</evidence>
<dbReference type="SUPFAM" id="SSF51126">
    <property type="entry name" value="Pectin lyase-like"/>
    <property type="match status" value="1"/>
</dbReference>
<dbReference type="InterPro" id="IPR011050">
    <property type="entry name" value="Pectin_lyase_fold/virulence"/>
</dbReference>
<feature type="active site" evidence="11">
    <location>
        <position position="332"/>
    </location>
</feature>
<evidence type="ECO:0000256" key="10">
    <source>
        <dbReference type="ARBA" id="ARBA00023316"/>
    </source>
</evidence>
<evidence type="ECO:0000259" key="13">
    <source>
        <dbReference type="Pfam" id="PF01095"/>
    </source>
</evidence>
<dbReference type="PROSITE" id="PS00503">
    <property type="entry name" value="PECTINESTERASE_2"/>
    <property type="match status" value="1"/>
</dbReference>
<evidence type="ECO:0000256" key="4">
    <source>
        <dbReference type="ARBA" id="ARBA00007786"/>
    </source>
</evidence>
<dbReference type="GO" id="GO:0004857">
    <property type="term" value="F:enzyme inhibitor activity"/>
    <property type="evidence" value="ECO:0007669"/>
    <property type="project" value="InterPro"/>
</dbReference>
<evidence type="ECO:0000259" key="14">
    <source>
        <dbReference type="Pfam" id="PF04043"/>
    </source>
</evidence>
<comment type="catalytic activity">
    <reaction evidence="12">
        <text>[(1-&gt;4)-alpha-D-galacturonosyl methyl ester](n) + n H2O = [(1-&gt;4)-alpha-D-galacturonosyl](n) + n methanol + n H(+)</text>
        <dbReference type="Rhea" id="RHEA:22380"/>
        <dbReference type="Rhea" id="RHEA-COMP:14570"/>
        <dbReference type="Rhea" id="RHEA-COMP:14573"/>
        <dbReference type="ChEBI" id="CHEBI:15377"/>
        <dbReference type="ChEBI" id="CHEBI:15378"/>
        <dbReference type="ChEBI" id="CHEBI:17790"/>
        <dbReference type="ChEBI" id="CHEBI:140522"/>
        <dbReference type="ChEBI" id="CHEBI:140523"/>
        <dbReference type="EC" id="3.1.1.11"/>
    </reaction>
</comment>
<reference evidence="16" key="1">
    <citation type="journal article" date="2020" name="Genome Biol.">
        <title>Gamete binning: chromosome-level and haplotype-resolved genome assembly enabled by high-throughput single-cell sequencing of gamete genomes.</title>
        <authorList>
            <person name="Campoy J.A."/>
            <person name="Sun H."/>
            <person name="Goel M."/>
            <person name="Jiao W.-B."/>
            <person name="Folz-Donahue K."/>
            <person name="Wang N."/>
            <person name="Rubio M."/>
            <person name="Liu C."/>
            <person name="Kukat C."/>
            <person name="Ruiz D."/>
            <person name="Huettel B."/>
            <person name="Schneeberger K."/>
        </authorList>
    </citation>
    <scope>NUCLEOTIDE SEQUENCE [LARGE SCALE GENOMIC DNA]</scope>
    <source>
        <strain evidence="16">cv. Rojo Pasion</strain>
    </source>
</reference>
<protein>
    <recommendedName>
        <fullName evidence="5 12">Pectinesterase</fullName>
        <ecNumber evidence="5 12">3.1.1.11</ecNumber>
    </recommendedName>
</protein>
<feature type="signal peptide" evidence="12">
    <location>
        <begin position="1"/>
        <end position="23"/>
    </location>
</feature>
<keyword evidence="9 12" id="KW-0063">Aspartyl esterase</keyword>
<evidence type="ECO:0000313" key="15">
    <source>
        <dbReference type="EMBL" id="CAB4315895.1"/>
    </source>
</evidence>
<sequence>MRPLMKMCSCHFIFFIICLCALSKTPFANIINVPLPVFKNSLHSTMELVQNVASAIPRIRMYAQAQDDHDDHDRNLNIAISHCADVLGSTYEALNWSLSAIHHDPKGYTQYYRTSTDVISHARARLDANLGSQKTCMEVFDGTKYSMAAQSFKQVTTSTQELLSMLQVPPGRGRRAANAARKFLQTPYVTVCKDGNGNFRTIMEAVAAAPNHSQDHFVIFVKKGFYKENVKIDSQKWNLVIIGEGMDVTTISGSRSFRDGWSTFDSPTFGFIAMDIGFENAAGPEGLQAVALLSASDGAVFYRCKISGYQDSLCVHVGRQFYRDCQISGSVDFIFGYGTAVFQNCALIVRKNVIGKISVVTAHGRYALNDSSGFSFQSCKISADPDFIGEAYLGRPWGEYSRTVFIQSYISNVIMPEGWLEFRGSFGTDTLYYGEYMNTGPGAGLAGRVKWAGYHVIANPSEADWFTAAKFIDGNSWLPSTGIPYIQGLKP</sequence>
<feature type="domain" description="Pectinesterase catalytic" evidence="13">
    <location>
        <begin position="189"/>
        <end position="475"/>
    </location>
</feature>
<dbReference type="CDD" id="cd15799">
    <property type="entry name" value="PMEI-like_4"/>
    <property type="match status" value="1"/>
</dbReference>
<dbReference type="InterPro" id="IPR033131">
    <property type="entry name" value="Pectinesterase_Asp_AS"/>
</dbReference>
<dbReference type="Gene3D" id="1.20.140.40">
    <property type="entry name" value="Invertase/pectin methylesterase inhibitor family protein"/>
    <property type="match status" value="1"/>
</dbReference>
<dbReference type="GO" id="GO:0042545">
    <property type="term" value="P:cell wall modification"/>
    <property type="evidence" value="ECO:0007669"/>
    <property type="project" value="UniProtKB-UniRule"/>
</dbReference>
<evidence type="ECO:0000256" key="6">
    <source>
        <dbReference type="ARBA" id="ARBA00022512"/>
    </source>
</evidence>
<keyword evidence="16" id="KW-1185">Reference proteome</keyword>
<feature type="chain" id="PRO_5027150362" description="Pectinesterase" evidence="12">
    <location>
        <begin position="24"/>
        <end position="491"/>
    </location>
</feature>
<dbReference type="OrthoDB" id="2019149at2759"/>
<dbReference type="InterPro" id="IPR012334">
    <property type="entry name" value="Pectin_lyas_fold"/>
</dbReference>
<evidence type="ECO:0000313" key="16">
    <source>
        <dbReference type="Proteomes" id="UP000507245"/>
    </source>
</evidence>
<evidence type="ECO:0000256" key="8">
    <source>
        <dbReference type="ARBA" id="ARBA00022801"/>
    </source>
</evidence>
<dbReference type="EMBL" id="CAEKKB010000006">
    <property type="protein sequence ID" value="CAB4315895.1"/>
    <property type="molecule type" value="Genomic_DNA"/>
</dbReference>
<dbReference type="Pfam" id="PF01095">
    <property type="entry name" value="Pectinesterase"/>
    <property type="match status" value="1"/>
</dbReference>
<dbReference type="InterPro" id="IPR000070">
    <property type="entry name" value="Pectinesterase_cat"/>
</dbReference>
<feature type="domain" description="Pectinesterase inhibitor" evidence="14">
    <location>
        <begin position="17"/>
        <end position="153"/>
    </location>
</feature>
<organism evidence="15 16">
    <name type="scientific">Prunus armeniaca</name>
    <name type="common">Apricot</name>
    <name type="synonym">Armeniaca vulgaris</name>
    <dbReference type="NCBI Taxonomy" id="36596"/>
    <lineage>
        <taxon>Eukaryota</taxon>
        <taxon>Viridiplantae</taxon>
        <taxon>Streptophyta</taxon>
        <taxon>Embryophyta</taxon>
        <taxon>Tracheophyta</taxon>
        <taxon>Spermatophyta</taxon>
        <taxon>Magnoliopsida</taxon>
        <taxon>eudicotyledons</taxon>
        <taxon>Gunneridae</taxon>
        <taxon>Pentapetalae</taxon>
        <taxon>rosids</taxon>
        <taxon>fabids</taxon>
        <taxon>Rosales</taxon>
        <taxon>Rosaceae</taxon>
        <taxon>Amygdaloideae</taxon>
        <taxon>Amygdaleae</taxon>
        <taxon>Prunus</taxon>
    </lineage>
</organism>
<gene>
    <name evidence="15" type="ORF">ORAREDHAP_LOCUS40730</name>
</gene>
<evidence type="ECO:0000256" key="2">
    <source>
        <dbReference type="ARBA" id="ARBA00005184"/>
    </source>
</evidence>
<evidence type="ECO:0000256" key="9">
    <source>
        <dbReference type="ARBA" id="ARBA00023085"/>
    </source>
</evidence>
<evidence type="ECO:0000256" key="5">
    <source>
        <dbReference type="ARBA" id="ARBA00013229"/>
    </source>
</evidence>
<evidence type="ECO:0000256" key="3">
    <source>
        <dbReference type="ARBA" id="ARBA00006027"/>
    </source>
</evidence>
<evidence type="ECO:0000256" key="11">
    <source>
        <dbReference type="PROSITE-ProRule" id="PRU10040"/>
    </source>
</evidence>
<dbReference type="UniPathway" id="UPA00545">
    <property type="reaction ID" value="UER00823"/>
</dbReference>
<name>A0A6J5XVN4_PRUAR</name>
<keyword evidence="7" id="KW-0964">Secreted</keyword>
<dbReference type="GO" id="GO:0045490">
    <property type="term" value="P:pectin catabolic process"/>
    <property type="evidence" value="ECO:0007669"/>
    <property type="project" value="UniProtKB-UniRule"/>
</dbReference>
<keyword evidence="10" id="KW-0961">Cell wall biogenesis/degradation</keyword>
<dbReference type="FunFam" id="2.160.20.10:FF:000029">
    <property type="entry name" value="Pectinesterase 4"/>
    <property type="match status" value="1"/>
</dbReference>
<comment type="pathway">
    <text evidence="2 12">Glycan metabolism; pectin degradation; 2-dehydro-3-deoxy-D-gluconate from pectin: step 1/5.</text>
</comment>
<dbReference type="Proteomes" id="UP000507245">
    <property type="component" value="Unassembled WGS sequence"/>
</dbReference>
<dbReference type="PANTHER" id="PTHR31707">
    <property type="entry name" value="PECTINESTERASE"/>
    <property type="match status" value="1"/>
</dbReference>